<dbReference type="RefSeq" id="XP_071912082.1">
    <property type="nucleotide sequence ID" value="XM_072055981.1"/>
</dbReference>
<dbReference type="GeneID" id="140009709"/>
<proteinExistence type="predicted"/>
<accession>A0ABM4UXU0</accession>
<organism evidence="1 2">
    <name type="scientific">Coffea arabica</name>
    <name type="common">Arabian coffee</name>
    <dbReference type="NCBI Taxonomy" id="13443"/>
    <lineage>
        <taxon>Eukaryota</taxon>
        <taxon>Viridiplantae</taxon>
        <taxon>Streptophyta</taxon>
        <taxon>Embryophyta</taxon>
        <taxon>Tracheophyta</taxon>
        <taxon>Spermatophyta</taxon>
        <taxon>Magnoliopsida</taxon>
        <taxon>eudicotyledons</taxon>
        <taxon>Gunneridae</taxon>
        <taxon>Pentapetalae</taxon>
        <taxon>asterids</taxon>
        <taxon>lamiids</taxon>
        <taxon>Gentianales</taxon>
        <taxon>Rubiaceae</taxon>
        <taxon>Ixoroideae</taxon>
        <taxon>Gardenieae complex</taxon>
        <taxon>Bertiereae - Coffeeae clade</taxon>
        <taxon>Coffeeae</taxon>
        <taxon>Coffea</taxon>
    </lineage>
</organism>
<evidence type="ECO:0000313" key="1">
    <source>
        <dbReference type="Proteomes" id="UP001652660"/>
    </source>
</evidence>
<protein>
    <submittedName>
        <fullName evidence="2">Uncharacterized protein isoform X1</fullName>
    </submittedName>
</protein>
<evidence type="ECO:0000313" key="2">
    <source>
        <dbReference type="RefSeq" id="XP_071912082.1"/>
    </source>
</evidence>
<keyword evidence="1" id="KW-1185">Reference proteome</keyword>
<gene>
    <name evidence="2" type="primary">LOC140009709</name>
</gene>
<sequence length="109" mass="11841">MPYVYSTSAASPTSCSSNCSTHLSSHSNDYQLCVENYQTFGGCLLNQRPNLVGMKKIIASQPATSIGNNWKRQMETIRTSNCQGAASSTTLHPDYVEKNSNMQLCAVGL</sequence>
<dbReference type="Proteomes" id="UP001652660">
    <property type="component" value="Chromosome 6e"/>
</dbReference>
<reference evidence="2" key="1">
    <citation type="submission" date="2025-08" db="UniProtKB">
        <authorList>
            <consortium name="RefSeq"/>
        </authorList>
    </citation>
    <scope>IDENTIFICATION</scope>
    <source>
        <tissue evidence="2">Leaves</tissue>
    </source>
</reference>
<name>A0ABM4UXU0_COFAR</name>